<reference evidence="1" key="1">
    <citation type="submission" date="2013-11" db="EMBL/GenBank/DDBJ databases">
        <title>Genome sequence of the fusiform rust pathogen reveals effectors for host alternation and coevolution with pine.</title>
        <authorList>
            <consortium name="DOE Joint Genome Institute"/>
            <person name="Smith K."/>
            <person name="Pendleton A."/>
            <person name="Kubisiak T."/>
            <person name="Anderson C."/>
            <person name="Salamov A."/>
            <person name="Aerts A."/>
            <person name="Riley R."/>
            <person name="Clum A."/>
            <person name="Lindquist E."/>
            <person name="Ence D."/>
            <person name="Campbell M."/>
            <person name="Kronenberg Z."/>
            <person name="Feau N."/>
            <person name="Dhillon B."/>
            <person name="Hamelin R."/>
            <person name="Burleigh J."/>
            <person name="Smith J."/>
            <person name="Yandell M."/>
            <person name="Nelson C."/>
            <person name="Grigoriev I."/>
            <person name="Davis J."/>
        </authorList>
    </citation>
    <scope>NUCLEOTIDE SEQUENCE</scope>
    <source>
        <strain evidence="1">G11</strain>
    </source>
</reference>
<keyword evidence="2" id="KW-1185">Reference proteome</keyword>
<organism evidence="1 2">
    <name type="scientific">Cronartium quercuum f. sp. fusiforme G11</name>
    <dbReference type="NCBI Taxonomy" id="708437"/>
    <lineage>
        <taxon>Eukaryota</taxon>
        <taxon>Fungi</taxon>
        <taxon>Dikarya</taxon>
        <taxon>Basidiomycota</taxon>
        <taxon>Pucciniomycotina</taxon>
        <taxon>Pucciniomycetes</taxon>
        <taxon>Pucciniales</taxon>
        <taxon>Coleosporiaceae</taxon>
        <taxon>Cronartium</taxon>
    </lineage>
</organism>
<gene>
    <name evidence="1" type="ORF">CROQUDRAFT_37498</name>
</gene>
<comment type="caution">
    <text evidence="1">The sequence shown here is derived from an EMBL/GenBank/DDBJ whole genome shotgun (WGS) entry which is preliminary data.</text>
</comment>
<proteinExistence type="predicted"/>
<dbReference type="InterPro" id="IPR019188">
    <property type="entry name" value="SNAPC1"/>
</dbReference>
<name>A0A9P6NV72_9BASI</name>
<dbReference type="OrthoDB" id="3253083at2759"/>
<accession>A0A9P6NV72</accession>
<dbReference type="AlphaFoldDB" id="A0A9P6NV72"/>
<protein>
    <submittedName>
        <fullName evidence="1">Uncharacterized protein</fullName>
    </submittedName>
</protein>
<dbReference type="Proteomes" id="UP000886653">
    <property type="component" value="Unassembled WGS sequence"/>
</dbReference>
<dbReference type="EMBL" id="MU167216">
    <property type="protein sequence ID" value="KAG0150903.1"/>
    <property type="molecule type" value="Genomic_DNA"/>
</dbReference>
<evidence type="ECO:0000313" key="1">
    <source>
        <dbReference type="EMBL" id="KAG0150903.1"/>
    </source>
</evidence>
<sequence>MTVFALPSLRQPESISPEFYFTSEPFIAHARSDIDHLLNHYHHQLINKPTNGPFLTFKSIYLNLGWSYIHLAVVDPALRKQWFNSIVRIFLDYLKSDTDPLKQTAVLFALWSFWGTQPELLGPKFYIIVDVEMYQYIQRLPELLGSSLDKVFGTTIDQLDRPAPPQTVAQNPHVDPSLFSNPTLPLLPHHSLHQILGNLLKGHAFEIHPSETALVYPKLPTNKLILDHLPQASSSTLKSKPHLAEQIIATSDELARWASDFPNATDLRTLRSGYISTKSLLLTPDDSVRKEALTEAIAMTRRVIQKTGPGLDHLLFNNDREKSEEGGLEAAVLVDGGEGVEEWDEAVKALKANLS</sequence>
<evidence type="ECO:0000313" key="2">
    <source>
        <dbReference type="Proteomes" id="UP000886653"/>
    </source>
</evidence>
<dbReference type="Pfam" id="PF09808">
    <property type="entry name" value="SNAPC1"/>
    <property type="match status" value="1"/>
</dbReference>